<proteinExistence type="predicted"/>
<sequence>MKDPRQTAVLIVQKVHTPGRVGGVSEVAASELLFYRRIPLQQIITGALENTDDDRQPPPNLNVKTHAFVTSALAQEIRWEATTPSKEKSFKFIPHKKGRLLKGDFQRGRFIGKTLAKPMIL</sequence>
<evidence type="ECO:0000313" key="2">
    <source>
        <dbReference type="Proteomes" id="UP000827986"/>
    </source>
</evidence>
<dbReference type="EMBL" id="JAHDVG010000484">
    <property type="protein sequence ID" value="KAH1170410.1"/>
    <property type="molecule type" value="Genomic_DNA"/>
</dbReference>
<accession>A0A9D3X0G3</accession>
<reference evidence="1" key="1">
    <citation type="submission" date="2021-09" db="EMBL/GenBank/DDBJ databases">
        <title>The genome of Mauremys mutica provides insights into the evolution of semi-aquatic lifestyle.</title>
        <authorList>
            <person name="Gong S."/>
            <person name="Gao Y."/>
        </authorList>
    </citation>
    <scope>NUCLEOTIDE SEQUENCE</scope>
    <source>
        <strain evidence="1">MM-2020</strain>
        <tissue evidence="1">Muscle</tissue>
    </source>
</reference>
<dbReference type="Proteomes" id="UP000827986">
    <property type="component" value="Unassembled WGS sequence"/>
</dbReference>
<name>A0A9D3X0G3_9SAUR</name>
<dbReference type="AlphaFoldDB" id="A0A9D3X0G3"/>
<gene>
    <name evidence="1" type="ORF">KIL84_001395</name>
</gene>
<protein>
    <submittedName>
        <fullName evidence="1">Uncharacterized protein</fullName>
    </submittedName>
</protein>
<keyword evidence="2" id="KW-1185">Reference proteome</keyword>
<evidence type="ECO:0000313" key="1">
    <source>
        <dbReference type="EMBL" id="KAH1170410.1"/>
    </source>
</evidence>
<organism evidence="1 2">
    <name type="scientific">Mauremys mutica</name>
    <name type="common">yellowpond turtle</name>
    <dbReference type="NCBI Taxonomy" id="74926"/>
    <lineage>
        <taxon>Eukaryota</taxon>
        <taxon>Metazoa</taxon>
        <taxon>Chordata</taxon>
        <taxon>Craniata</taxon>
        <taxon>Vertebrata</taxon>
        <taxon>Euteleostomi</taxon>
        <taxon>Archelosauria</taxon>
        <taxon>Testudinata</taxon>
        <taxon>Testudines</taxon>
        <taxon>Cryptodira</taxon>
        <taxon>Durocryptodira</taxon>
        <taxon>Testudinoidea</taxon>
        <taxon>Geoemydidae</taxon>
        <taxon>Geoemydinae</taxon>
        <taxon>Mauremys</taxon>
    </lineage>
</organism>
<comment type="caution">
    <text evidence="1">The sequence shown here is derived from an EMBL/GenBank/DDBJ whole genome shotgun (WGS) entry which is preliminary data.</text>
</comment>